<dbReference type="PANTHER" id="PTHR31704">
    <property type="entry name" value="MYB/SANT-LIKE DNA-BINDING DOMAIN PROTEIN-RELATED"/>
    <property type="match status" value="1"/>
</dbReference>
<organism evidence="3 4">
    <name type="scientific">Dipteronia dyeriana</name>
    <dbReference type="NCBI Taxonomy" id="168575"/>
    <lineage>
        <taxon>Eukaryota</taxon>
        <taxon>Viridiplantae</taxon>
        <taxon>Streptophyta</taxon>
        <taxon>Embryophyta</taxon>
        <taxon>Tracheophyta</taxon>
        <taxon>Spermatophyta</taxon>
        <taxon>Magnoliopsida</taxon>
        <taxon>eudicotyledons</taxon>
        <taxon>Gunneridae</taxon>
        <taxon>Pentapetalae</taxon>
        <taxon>rosids</taxon>
        <taxon>malvids</taxon>
        <taxon>Sapindales</taxon>
        <taxon>Sapindaceae</taxon>
        <taxon>Hippocastanoideae</taxon>
        <taxon>Acereae</taxon>
        <taxon>Dipteronia</taxon>
    </lineage>
</organism>
<feature type="compositionally biased region" description="Gly residues" evidence="1">
    <location>
        <begin position="137"/>
        <end position="150"/>
    </location>
</feature>
<dbReference type="InterPro" id="IPR024752">
    <property type="entry name" value="Myb/SANT-like_dom"/>
</dbReference>
<reference evidence="3" key="1">
    <citation type="journal article" date="2023" name="Plant J.">
        <title>Genome sequences and population genomics provide insights into the demographic history, inbreeding, and mutation load of two 'living fossil' tree species of Dipteronia.</title>
        <authorList>
            <person name="Feng Y."/>
            <person name="Comes H.P."/>
            <person name="Chen J."/>
            <person name="Zhu S."/>
            <person name="Lu R."/>
            <person name="Zhang X."/>
            <person name="Li P."/>
            <person name="Qiu J."/>
            <person name="Olsen K.M."/>
            <person name="Qiu Y."/>
        </authorList>
    </citation>
    <scope>NUCLEOTIDE SEQUENCE</scope>
    <source>
        <strain evidence="3">KIB01</strain>
    </source>
</reference>
<feature type="compositionally biased region" description="Basic and acidic residues" evidence="1">
    <location>
        <begin position="424"/>
        <end position="464"/>
    </location>
</feature>
<dbReference type="EMBL" id="JANJYI010000008">
    <property type="protein sequence ID" value="KAK2638631.1"/>
    <property type="molecule type" value="Genomic_DNA"/>
</dbReference>
<dbReference type="AlphaFoldDB" id="A0AAD9TMP5"/>
<feature type="region of interest" description="Disordered" evidence="1">
    <location>
        <begin position="97"/>
        <end position="151"/>
    </location>
</feature>
<protein>
    <recommendedName>
        <fullName evidence="2">Myb/SANT-like domain-containing protein</fullName>
    </recommendedName>
</protein>
<dbReference type="Pfam" id="PF12776">
    <property type="entry name" value="Myb_DNA-bind_3"/>
    <property type="match status" value="1"/>
</dbReference>
<evidence type="ECO:0000256" key="1">
    <source>
        <dbReference type="SAM" id="MobiDB-lite"/>
    </source>
</evidence>
<feature type="compositionally biased region" description="Basic and acidic residues" evidence="1">
    <location>
        <begin position="122"/>
        <end position="134"/>
    </location>
</feature>
<accession>A0AAD9TMP5</accession>
<feature type="compositionally biased region" description="Basic and acidic residues" evidence="1">
    <location>
        <begin position="97"/>
        <end position="114"/>
    </location>
</feature>
<evidence type="ECO:0000313" key="4">
    <source>
        <dbReference type="Proteomes" id="UP001280121"/>
    </source>
</evidence>
<gene>
    <name evidence="3" type="ORF">Ddye_026426</name>
</gene>
<evidence type="ECO:0000259" key="2">
    <source>
        <dbReference type="Pfam" id="PF12776"/>
    </source>
</evidence>
<dbReference type="PANTHER" id="PTHR31704:SF37">
    <property type="entry name" value="HEAT SHOCK PROTEIN"/>
    <property type="match status" value="1"/>
</dbReference>
<feature type="domain" description="Myb/SANT-like" evidence="2">
    <location>
        <begin position="3"/>
        <end position="47"/>
    </location>
</feature>
<keyword evidence="4" id="KW-1185">Reference proteome</keyword>
<feature type="region of interest" description="Disordered" evidence="1">
    <location>
        <begin position="423"/>
        <end position="464"/>
    </location>
</feature>
<comment type="caution">
    <text evidence="3">The sequence shown here is derived from an EMBL/GenBank/DDBJ whole genome shotgun (WGS) entry which is preliminary data.</text>
</comment>
<name>A0AAD9TMP5_9ROSI</name>
<sequence>MIKKTIENKWDSLKTDWKLWSSLLHKETGIGWDPAKKTVDAPPEWWQSKIEMNVEYRKFRDVGISPDMMDMYDKMFKGSVAVGNCVMIPSSTILLEEKVGDSDHDKQTVNRENEEASQGDQDGGKKRTNYESEKTGGVVGGSKGNKGKFGGATKLSKQIDRLVEVVESRSTTTSMHRSSLGTSIPEVMEVVSTLPGAEKGRNRNAQERFQRSGETVSRYFDLMLDILYQMAKVMIKPLDPEFRSTPIEILSDSRYMPHFNDCIGAIDGVHVQASISPCDQVPYIGRKGIPTQNVMAGGKALLMILEYSYQFYVILNQIFQNLQMDLIKVKGTTFHIFVGVNNQQVIKKYLIMHILHLSIIERTFGIWKKKWSILRDMPSYSYKKQVKIVIATMTLHNYIRRNAQRDRDFDESENYLSEEVNEEMEVHAHEENGSGRREMEMLRNSRGDRERQEQRHGLERNEKRFEFERERLGSKFCLGGETGTKAMAE</sequence>
<dbReference type="Proteomes" id="UP001280121">
    <property type="component" value="Unassembled WGS sequence"/>
</dbReference>
<evidence type="ECO:0000313" key="3">
    <source>
        <dbReference type="EMBL" id="KAK2638631.1"/>
    </source>
</evidence>
<proteinExistence type="predicted"/>